<organism evidence="1">
    <name type="scientific">Salix viminalis</name>
    <name type="common">Common osier</name>
    <name type="synonym">Basket willow</name>
    <dbReference type="NCBI Taxonomy" id="40686"/>
    <lineage>
        <taxon>Eukaryota</taxon>
        <taxon>Viridiplantae</taxon>
        <taxon>Streptophyta</taxon>
        <taxon>Embryophyta</taxon>
        <taxon>Tracheophyta</taxon>
        <taxon>Spermatophyta</taxon>
        <taxon>Magnoliopsida</taxon>
        <taxon>eudicotyledons</taxon>
        <taxon>Gunneridae</taxon>
        <taxon>Pentapetalae</taxon>
        <taxon>rosids</taxon>
        <taxon>fabids</taxon>
        <taxon>Malpighiales</taxon>
        <taxon>Salicaceae</taxon>
        <taxon>Saliceae</taxon>
        <taxon>Salix</taxon>
    </lineage>
</organism>
<dbReference type="EMBL" id="CAADRP010001807">
    <property type="protein sequence ID" value="VFU52761.1"/>
    <property type="molecule type" value="Genomic_DNA"/>
</dbReference>
<evidence type="ECO:0008006" key="2">
    <source>
        <dbReference type="Google" id="ProtNLM"/>
    </source>
</evidence>
<reference evidence="1" key="1">
    <citation type="submission" date="2019-03" db="EMBL/GenBank/DDBJ databases">
        <authorList>
            <person name="Mank J."/>
            <person name="Almeida P."/>
        </authorList>
    </citation>
    <scope>NUCLEOTIDE SEQUENCE</scope>
    <source>
        <strain evidence="1">78183</strain>
    </source>
</reference>
<sequence>MDNSESTDKASWNKEMLHIFCDLCIKAIDMGMRPNWRIWMKLIAETGVGWSNELGTIAASDDARQYAWHHRLPVGAMKTIWRHLLSSEGADLKKEVGF</sequence>
<accession>A0A6N2MFW7</accession>
<proteinExistence type="predicted"/>
<protein>
    <recommendedName>
        <fullName evidence="2">Myb/SANT-like domain-containing protein</fullName>
    </recommendedName>
</protein>
<gene>
    <name evidence="1" type="ORF">SVIM_LOCUS364193</name>
</gene>
<evidence type="ECO:0000313" key="1">
    <source>
        <dbReference type="EMBL" id="VFU52761.1"/>
    </source>
</evidence>
<name>A0A6N2MFW7_SALVM</name>
<dbReference type="AlphaFoldDB" id="A0A6N2MFW7"/>